<dbReference type="eggNOG" id="COG0444">
    <property type="taxonomic scope" value="Bacteria"/>
</dbReference>
<evidence type="ECO:0000313" key="10">
    <source>
        <dbReference type="Proteomes" id="UP000017747"/>
    </source>
</evidence>
<reference evidence="9 10" key="1">
    <citation type="journal article" date="2014" name="Genome Announc.">
        <title>Genome Sequence of Youngiibacter fragilis, the Type Strain of the Genus Youngiibacter.</title>
        <authorList>
            <person name="Wawrik C.B."/>
            <person name="Callaghan A.V."/>
            <person name="Stamps B.W."/>
            <person name="Wawrik B."/>
        </authorList>
    </citation>
    <scope>NUCLEOTIDE SEQUENCE [LARGE SCALE GENOMIC DNA]</scope>
    <source>
        <strain evidence="9 10">232.1</strain>
    </source>
</reference>
<dbReference type="InterPro" id="IPR027417">
    <property type="entry name" value="P-loop_NTPase"/>
</dbReference>
<dbReference type="PANTHER" id="PTHR43297">
    <property type="entry name" value="OLIGOPEPTIDE TRANSPORT ATP-BINDING PROTEIN APPD"/>
    <property type="match status" value="1"/>
</dbReference>
<evidence type="ECO:0000256" key="7">
    <source>
        <dbReference type="ARBA" id="ARBA00023136"/>
    </source>
</evidence>
<dbReference type="InterPro" id="IPR050388">
    <property type="entry name" value="ABC_Ni/Peptide_Import"/>
</dbReference>
<proteinExistence type="inferred from homology"/>
<evidence type="ECO:0000256" key="5">
    <source>
        <dbReference type="ARBA" id="ARBA00022741"/>
    </source>
</evidence>
<organism evidence="9 10">
    <name type="scientific">Youngiibacter fragilis 232.1</name>
    <dbReference type="NCBI Taxonomy" id="994573"/>
    <lineage>
        <taxon>Bacteria</taxon>
        <taxon>Bacillati</taxon>
        <taxon>Bacillota</taxon>
        <taxon>Clostridia</taxon>
        <taxon>Eubacteriales</taxon>
        <taxon>Clostridiaceae</taxon>
        <taxon>Youngiibacter</taxon>
    </lineage>
</organism>
<accession>V7I661</accession>
<dbReference type="AlphaFoldDB" id="V7I661"/>
<evidence type="ECO:0000256" key="6">
    <source>
        <dbReference type="ARBA" id="ARBA00022840"/>
    </source>
</evidence>
<dbReference type="SUPFAM" id="SSF52540">
    <property type="entry name" value="P-loop containing nucleoside triphosphate hydrolases"/>
    <property type="match status" value="1"/>
</dbReference>
<evidence type="ECO:0000256" key="3">
    <source>
        <dbReference type="ARBA" id="ARBA00022448"/>
    </source>
</evidence>
<keyword evidence="3" id="KW-0813">Transport</keyword>
<evidence type="ECO:0000256" key="2">
    <source>
        <dbReference type="ARBA" id="ARBA00005417"/>
    </source>
</evidence>
<dbReference type="RefSeq" id="WP_023383862.1">
    <property type="nucleotide sequence ID" value="NZ_AXUN02000124.1"/>
</dbReference>
<dbReference type="CDD" id="cd03257">
    <property type="entry name" value="ABC_NikE_OppD_transporters"/>
    <property type="match status" value="1"/>
</dbReference>
<keyword evidence="5" id="KW-0547">Nucleotide-binding</keyword>
<dbReference type="Pfam" id="PF08352">
    <property type="entry name" value="oligo_HPY"/>
    <property type="match status" value="1"/>
</dbReference>
<dbReference type="Proteomes" id="UP000017747">
    <property type="component" value="Unassembled WGS sequence"/>
</dbReference>
<comment type="caution">
    <text evidence="9">The sequence shown here is derived from an EMBL/GenBank/DDBJ whole genome shotgun (WGS) entry which is preliminary data.</text>
</comment>
<keyword evidence="10" id="KW-1185">Reference proteome</keyword>
<gene>
    <name evidence="9" type="ORF">T472_0206865</name>
</gene>
<dbReference type="NCBIfam" id="TIGR01727">
    <property type="entry name" value="oligo_HPY"/>
    <property type="match status" value="1"/>
</dbReference>
<keyword evidence="6 9" id="KW-0067">ATP-binding</keyword>
<feature type="domain" description="ABC transporter" evidence="8">
    <location>
        <begin position="6"/>
        <end position="256"/>
    </location>
</feature>
<keyword evidence="7" id="KW-0472">Membrane</keyword>
<dbReference type="PROSITE" id="PS50893">
    <property type="entry name" value="ABC_TRANSPORTER_2"/>
    <property type="match status" value="1"/>
</dbReference>
<dbReference type="InterPro" id="IPR013563">
    <property type="entry name" value="Oligopep_ABC_C"/>
</dbReference>
<dbReference type="GO" id="GO:0016887">
    <property type="term" value="F:ATP hydrolysis activity"/>
    <property type="evidence" value="ECO:0007669"/>
    <property type="project" value="InterPro"/>
</dbReference>
<dbReference type="PATRIC" id="fig|994573.3.peg.1278"/>
<evidence type="ECO:0000256" key="4">
    <source>
        <dbReference type="ARBA" id="ARBA00022475"/>
    </source>
</evidence>
<dbReference type="SMART" id="SM00382">
    <property type="entry name" value="AAA"/>
    <property type="match status" value="1"/>
</dbReference>
<dbReference type="GO" id="GO:0005524">
    <property type="term" value="F:ATP binding"/>
    <property type="evidence" value="ECO:0007669"/>
    <property type="project" value="UniProtKB-KW"/>
</dbReference>
<dbReference type="Pfam" id="PF00005">
    <property type="entry name" value="ABC_tran"/>
    <property type="match status" value="1"/>
</dbReference>
<dbReference type="EMBL" id="AXUN02000124">
    <property type="protein sequence ID" value="ETA81373.1"/>
    <property type="molecule type" value="Genomic_DNA"/>
</dbReference>
<dbReference type="InterPro" id="IPR003593">
    <property type="entry name" value="AAA+_ATPase"/>
</dbReference>
<dbReference type="PROSITE" id="PS00211">
    <property type="entry name" value="ABC_TRANSPORTER_1"/>
    <property type="match status" value="1"/>
</dbReference>
<dbReference type="Gene3D" id="3.40.50.300">
    <property type="entry name" value="P-loop containing nucleotide triphosphate hydrolases"/>
    <property type="match status" value="1"/>
</dbReference>
<dbReference type="GO" id="GO:0015833">
    <property type="term" value="P:peptide transport"/>
    <property type="evidence" value="ECO:0007669"/>
    <property type="project" value="InterPro"/>
</dbReference>
<comment type="similarity">
    <text evidence="2">Belongs to the ABC transporter superfamily.</text>
</comment>
<dbReference type="PANTHER" id="PTHR43297:SF2">
    <property type="entry name" value="DIPEPTIDE TRANSPORT ATP-BINDING PROTEIN DPPD"/>
    <property type="match status" value="1"/>
</dbReference>
<dbReference type="GO" id="GO:0005886">
    <property type="term" value="C:plasma membrane"/>
    <property type="evidence" value="ECO:0007669"/>
    <property type="project" value="UniProtKB-SubCell"/>
</dbReference>
<comment type="subcellular location">
    <subcellularLocation>
        <location evidence="1">Cell membrane</location>
        <topology evidence="1">Peripheral membrane protein</topology>
    </subcellularLocation>
</comment>
<sequence>MSEVILKVEGLTIAFRNRKESFKAVENIGFELKKGEILGIVGESGSGKTITSKAILNLLPDNAGVTDGSISFLGRELSGLSEKEMEKLRGTEIAMIFQDSKMSLDQVYTVGSQITEAILTHEDITRDEAKKRALTLLESVRIPNAPRVFDSYPFELSGGMCQRVMIAIALSCSPKILIADEPTTALDVTVQSQILDLLKEIQRATSMGILLITHDLGVISEVADRVIVMYAGKIMESSTKTELLENPVHPYTRGLIRSMLKMDTDLEVLYSIDGVVPDIKSMPEGCRFSTRCPLVMERCRKEDPGIISVSPGHLVSCFRSVEIVRGEALE</sequence>
<keyword evidence="4" id="KW-1003">Cell membrane</keyword>
<dbReference type="STRING" id="994573.T472_0206865"/>
<dbReference type="InterPro" id="IPR003439">
    <property type="entry name" value="ABC_transporter-like_ATP-bd"/>
</dbReference>
<evidence type="ECO:0000256" key="1">
    <source>
        <dbReference type="ARBA" id="ARBA00004202"/>
    </source>
</evidence>
<evidence type="ECO:0000259" key="8">
    <source>
        <dbReference type="PROSITE" id="PS50893"/>
    </source>
</evidence>
<name>V7I661_9CLOT</name>
<evidence type="ECO:0000313" key="9">
    <source>
        <dbReference type="EMBL" id="ETA81373.1"/>
    </source>
</evidence>
<dbReference type="InterPro" id="IPR017871">
    <property type="entry name" value="ABC_transporter-like_CS"/>
</dbReference>
<dbReference type="OrthoDB" id="9806285at2"/>
<protein>
    <submittedName>
        <fullName evidence="9">Peptide ABC transporter ATP-binding protein</fullName>
    </submittedName>
</protein>
<dbReference type="FunFam" id="3.40.50.300:FF:000016">
    <property type="entry name" value="Oligopeptide ABC transporter ATP-binding component"/>
    <property type="match status" value="1"/>
</dbReference>